<evidence type="ECO:0000313" key="2">
    <source>
        <dbReference type="EMBL" id="KTB45565.1"/>
    </source>
</evidence>
<feature type="transmembrane region" description="Helical" evidence="1">
    <location>
        <begin position="170"/>
        <end position="188"/>
    </location>
</feature>
<protein>
    <recommendedName>
        <fullName evidence="4">Transmembrane protein</fullName>
    </recommendedName>
</protein>
<evidence type="ECO:0000256" key="1">
    <source>
        <dbReference type="SAM" id="Phobius"/>
    </source>
</evidence>
<keyword evidence="1" id="KW-1133">Transmembrane helix</keyword>
<feature type="transmembrane region" description="Helical" evidence="1">
    <location>
        <begin position="114"/>
        <end position="135"/>
    </location>
</feature>
<accession>A0A0W0GAF7</accession>
<evidence type="ECO:0000313" key="3">
    <source>
        <dbReference type="Proteomes" id="UP000054988"/>
    </source>
</evidence>
<dbReference type="AlphaFoldDB" id="A0A0W0GAF7"/>
<comment type="caution">
    <text evidence="2">The sequence shown here is derived from an EMBL/GenBank/DDBJ whole genome shotgun (WGS) entry which is preliminary data.</text>
</comment>
<dbReference type="EMBL" id="LATX01000668">
    <property type="protein sequence ID" value="KTB45565.1"/>
    <property type="molecule type" value="Genomic_DNA"/>
</dbReference>
<sequence>MSANNEDNTAVMQALAPVIEQFRLVNYMRIAAVALLAYDIWIMFDLEFSYGFSLSSYASSFLFVVSTDAEIPLVDLAAGLGVSIVITVHLQRTVSHAPIGIPLTGCFATAPQTLTLIAWIPRILSSTVFFFMTLYKMFTSLANKRRVALKSIRLSTKFSPLLTCFYRDGAIYYTVITSIIMICTVTVVTLDGPLVLVATPFLNAGYSLAVCRLILNLRRTALGRNASATWAETVSLRANDQANDANDGGIQLEPYQPTRFRGLHVM</sequence>
<keyword evidence="1" id="KW-0472">Membrane</keyword>
<feature type="transmembrane region" description="Helical" evidence="1">
    <location>
        <begin position="194"/>
        <end position="215"/>
    </location>
</feature>
<dbReference type="Proteomes" id="UP000054988">
    <property type="component" value="Unassembled WGS sequence"/>
</dbReference>
<feature type="transmembrane region" description="Helical" evidence="1">
    <location>
        <begin position="27"/>
        <end position="44"/>
    </location>
</feature>
<keyword evidence="1" id="KW-0812">Transmembrane</keyword>
<organism evidence="2 3">
    <name type="scientific">Moniliophthora roreri</name>
    <name type="common">Frosty pod rot fungus</name>
    <name type="synonym">Monilia roreri</name>
    <dbReference type="NCBI Taxonomy" id="221103"/>
    <lineage>
        <taxon>Eukaryota</taxon>
        <taxon>Fungi</taxon>
        <taxon>Dikarya</taxon>
        <taxon>Basidiomycota</taxon>
        <taxon>Agaricomycotina</taxon>
        <taxon>Agaricomycetes</taxon>
        <taxon>Agaricomycetidae</taxon>
        <taxon>Agaricales</taxon>
        <taxon>Marasmiineae</taxon>
        <taxon>Marasmiaceae</taxon>
        <taxon>Moniliophthora</taxon>
    </lineage>
</organism>
<gene>
    <name evidence="2" type="ORF">WG66_1912</name>
</gene>
<reference evidence="2 3" key="1">
    <citation type="submission" date="2015-12" db="EMBL/GenBank/DDBJ databases">
        <title>Draft genome sequence of Moniliophthora roreri, the causal agent of frosty pod rot of cacao.</title>
        <authorList>
            <person name="Aime M.C."/>
            <person name="Diaz-Valderrama J.R."/>
            <person name="Kijpornyongpan T."/>
            <person name="Phillips-Mora W."/>
        </authorList>
    </citation>
    <scope>NUCLEOTIDE SEQUENCE [LARGE SCALE GENOMIC DNA]</scope>
    <source>
        <strain evidence="2 3">MCA 2952</strain>
    </source>
</reference>
<evidence type="ECO:0008006" key="4">
    <source>
        <dbReference type="Google" id="ProtNLM"/>
    </source>
</evidence>
<proteinExistence type="predicted"/>
<name>A0A0W0GAF7_MONRR</name>